<reference evidence="1 2" key="1">
    <citation type="journal article" date="2020" name="Nature">
        <title>Six reference-quality genomes reveal evolution of bat adaptations.</title>
        <authorList>
            <person name="Jebb D."/>
            <person name="Huang Z."/>
            <person name="Pippel M."/>
            <person name="Hughes G.M."/>
            <person name="Lavrichenko K."/>
            <person name="Devanna P."/>
            <person name="Winkler S."/>
            <person name="Jermiin L.S."/>
            <person name="Skirmuntt E.C."/>
            <person name="Katzourakis A."/>
            <person name="Burkitt-Gray L."/>
            <person name="Ray D.A."/>
            <person name="Sullivan K.A.M."/>
            <person name="Roscito J.G."/>
            <person name="Kirilenko B.M."/>
            <person name="Davalos L.M."/>
            <person name="Corthals A.P."/>
            <person name="Power M.L."/>
            <person name="Jones G."/>
            <person name="Ransome R.D."/>
            <person name="Dechmann D.K.N."/>
            <person name="Locatelli A.G."/>
            <person name="Puechmaille S.J."/>
            <person name="Fedrigo O."/>
            <person name="Jarvis E.D."/>
            <person name="Hiller M."/>
            <person name="Vernes S.C."/>
            <person name="Myers E.W."/>
            <person name="Teeling E.C."/>
        </authorList>
    </citation>
    <scope>NUCLEOTIDE SEQUENCE [LARGE SCALE GENOMIC DNA]</scope>
    <source>
        <strain evidence="1">MPipKuh1</strain>
        <tissue evidence="1">Flight muscle</tissue>
    </source>
</reference>
<organism evidence="1 2">
    <name type="scientific">Pipistrellus kuhlii</name>
    <name type="common">Kuhl's pipistrelle</name>
    <dbReference type="NCBI Taxonomy" id="59472"/>
    <lineage>
        <taxon>Eukaryota</taxon>
        <taxon>Metazoa</taxon>
        <taxon>Chordata</taxon>
        <taxon>Craniata</taxon>
        <taxon>Vertebrata</taxon>
        <taxon>Euteleostomi</taxon>
        <taxon>Mammalia</taxon>
        <taxon>Eutheria</taxon>
        <taxon>Laurasiatheria</taxon>
        <taxon>Chiroptera</taxon>
        <taxon>Yangochiroptera</taxon>
        <taxon>Vespertilionidae</taxon>
        <taxon>Pipistrellus</taxon>
    </lineage>
</organism>
<evidence type="ECO:0000313" key="2">
    <source>
        <dbReference type="Proteomes" id="UP000558488"/>
    </source>
</evidence>
<comment type="caution">
    <text evidence="1">The sequence shown here is derived from an EMBL/GenBank/DDBJ whole genome shotgun (WGS) entry which is preliminary data.</text>
</comment>
<keyword evidence="2" id="KW-1185">Reference proteome</keyword>
<dbReference type="EMBL" id="JACAGB010000027">
    <property type="protein sequence ID" value="KAF6301340.1"/>
    <property type="molecule type" value="Genomic_DNA"/>
</dbReference>
<accession>A0A7J7TLN3</accession>
<gene>
    <name evidence="1" type="ORF">mPipKuh1_009347</name>
</gene>
<evidence type="ECO:0000313" key="1">
    <source>
        <dbReference type="EMBL" id="KAF6301340.1"/>
    </source>
</evidence>
<proteinExistence type="predicted"/>
<dbReference type="AlphaFoldDB" id="A0A7J7TLN3"/>
<dbReference type="Proteomes" id="UP000558488">
    <property type="component" value="Unassembled WGS sequence"/>
</dbReference>
<protein>
    <submittedName>
        <fullName evidence="1">Uncharacterized protein</fullName>
    </submittedName>
</protein>
<sequence length="140" mass="15762">MDKRQSSCNVGENADWCNHCGKQYRVTSKNKNWNCLMSAIPFLGIYPKKPKTLTQKNICILMLTNALLTTRGLVLKIMHRGGGCLSQACTLWQSRIPQQMSDCQLRPDPAGIPPGSDLNSRVRHPLIIWDCWLLTAHMPA</sequence>
<name>A0A7J7TLN3_PIPKU</name>